<dbReference type="EMBL" id="GG657758">
    <property type="protein sequence ID" value="EFL39150.1"/>
    <property type="molecule type" value="Genomic_DNA"/>
</dbReference>
<gene>
    <name evidence="3" type="ORF">SSRG_01953</name>
</gene>
<feature type="region of interest" description="Disordered" evidence="1">
    <location>
        <begin position="1"/>
        <end position="87"/>
    </location>
</feature>
<evidence type="ECO:0000313" key="4">
    <source>
        <dbReference type="Proteomes" id="UP000002968"/>
    </source>
</evidence>
<sequence length="275" mass="29448">ARPRGPVRGRAAAAESAQDRTAGSPRRTPAARRGPGTRARPSTDRARSRSTDCPEPVRQVASRGYATAPPHPHRPTSLQGNRLLAPGAPACAHGRGVMVHGRTARHTDLPARPGMAVRLPPGRHEPRLVRPRGGQGEPARRGGPRPSRGGRPHRAGTVPDRPGLGRTAPGPHPRRAGTSCLHPDDDLAPNRPGEALLVALDRDPAPPRRLRHDPRRRALMAERTVGEALDRMDGAGRHVLHSIPLPGGDRVHHLLIGPGGLYAVHALYAHRQRVT</sequence>
<evidence type="ECO:0000256" key="1">
    <source>
        <dbReference type="SAM" id="MobiDB-lite"/>
    </source>
</evidence>
<dbReference type="Proteomes" id="UP000002968">
    <property type="component" value="Unassembled WGS sequence"/>
</dbReference>
<dbReference type="HOGENOM" id="CLU_1013813_0_0_11"/>
<protein>
    <recommendedName>
        <fullName evidence="2">NERD domain-containing protein</fullName>
    </recommendedName>
</protein>
<dbReference type="STRING" id="467200.SSRG_01953"/>
<feature type="compositionally biased region" description="Basic and acidic residues" evidence="1">
    <location>
        <begin position="41"/>
        <end position="52"/>
    </location>
</feature>
<dbReference type="PROSITE" id="PS50965">
    <property type="entry name" value="NERD"/>
    <property type="match status" value="1"/>
</dbReference>
<feature type="region of interest" description="Disordered" evidence="1">
    <location>
        <begin position="112"/>
        <end position="191"/>
    </location>
</feature>
<reference evidence="3" key="1">
    <citation type="submission" date="2009-02" db="EMBL/GenBank/DDBJ databases">
        <title>Annotation of Streptomyces griseoflavus strain Tu4000.</title>
        <authorList>
            <consortium name="The Broad Institute Genome Sequencing Platform"/>
            <consortium name="Broad Institute Microbial Sequencing Center"/>
            <person name="Fischbach M."/>
            <person name="Godfrey P."/>
            <person name="Ward D."/>
            <person name="Young S."/>
            <person name="Zeng Q."/>
            <person name="Koehrsen M."/>
            <person name="Alvarado L."/>
            <person name="Berlin A.M."/>
            <person name="Bochicchio J."/>
            <person name="Borenstein D."/>
            <person name="Chapman S.B."/>
            <person name="Chen Z."/>
            <person name="Engels R."/>
            <person name="Freedman E."/>
            <person name="Gellesch M."/>
            <person name="Goldberg J."/>
            <person name="Griggs A."/>
            <person name="Gujja S."/>
            <person name="Heilman E.R."/>
            <person name="Heiman D.I."/>
            <person name="Hepburn T.A."/>
            <person name="Howarth C."/>
            <person name="Jen D."/>
            <person name="Larson L."/>
            <person name="Lewis B."/>
            <person name="Mehta T."/>
            <person name="Park D."/>
            <person name="Pearson M."/>
            <person name="Richards J."/>
            <person name="Roberts A."/>
            <person name="Saif S."/>
            <person name="Shea T.D."/>
            <person name="Shenoy N."/>
            <person name="Sisk P."/>
            <person name="Stolte C."/>
            <person name="Sykes S.N."/>
            <person name="Thomson T."/>
            <person name="Walk T."/>
            <person name="White J."/>
            <person name="Yandava C."/>
            <person name="Straight P."/>
            <person name="Clardy J."/>
            <person name="Hung D."/>
            <person name="Kolter R."/>
            <person name="Mekalanos J."/>
            <person name="Walker S."/>
            <person name="Walsh C.T."/>
            <person name="Wieland-Brown L.C."/>
            <person name="Haas B."/>
            <person name="Nusbaum C."/>
            <person name="Birren B."/>
        </authorList>
    </citation>
    <scope>NUCLEOTIDE SEQUENCE [LARGE SCALE GENOMIC DNA]</scope>
    <source>
        <strain evidence="3">Tu4000</strain>
    </source>
</reference>
<keyword evidence="4" id="KW-1185">Reference proteome</keyword>
<evidence type="ECO:0000259" key="2">
    <source>
        <dbReference type="PROSITE" id="PS50965"/>
    </source>
</evidence>
<feature type="domain" description="NERD" evidence="2">
    <location>
        <begin position="217"/>
        <end position="275"/>
    </location>
</feature>
<feature type="compositionally biased region" description="Low complexity" evidence="1">
    <location>
        <begin position="8"/>
        <end position="40"/>
    </location>
</feature>
<evidence type="ECO:0000313" key="3">
    <source>
        <dbReference type="EMBL" id="EFL39150.1"/>
    </source>
</evidence>
<feature type="non-terminal residue" evidence="3">
    <location>
        <position position="1"/>
    </location>
</feature>
<organism evidence="3 4">
    <name type="scientific">Streptomyces griseoflavus Tu4000</name>
    <dbReference type="NCBI Taxonomy" id="467200"/>
    <lineage>
        <taxon>Bacteria</taxon>
        <taxon>Bacillati</taxon>
        <taxon>Actinomycetota</taxon>
        <taxon>Actinomycetes</taxon>
        <taxon>Kitasatosporales</taxon>
        <taxon>Streptomycetaceae</taxon>
        <taxon>Streptomyces</taxon>
    </lineage>
</organism>
<proteinExistence type="predicted"/>
<dbReference type="InterPro" id="IPR011528">
    <property type="entry name" value="NERD"/>
</dbReference>
<accession>D9XL03</accession>
<name>D9XL03_9ACTN</name>
<feature type="non-terminal residue" evidence="3">
    <location>
        <position position="275"/>
    </location>
</feature>
<dbReference type="AlphaFoldDB" id="D9XL03"/>